<accession>B0DXC5</accession>
<dbReference type="RefSeq" id="XP_001888559.1">
    <property type="nucleotide sequence ID" value="XM_001888524.1"/>
</dbReference>
<evidence type="ECO:0000313" key="2">
    <source>
        <dbReference type="Proteomes" id="UP000001194"/>
    </source>
</evidence>
<keyword evidence="2" id="KW-1185">Reference proteome</keyword>
<dbReference type="HOGENOM" id="CLU_1993003_0_0_1"/>
<evidence type="ECO:0000313" key="1">
    <source>
        <dbReference type="EMBL" id="EDR00767.1"/>
    </source>
</evidence>
<sequence>MADSEDFWHPFFKIRIDNQKNRGSRNELTANDLVLSLYMIVLLAGDGKLQEIEWEQWNNATVNTQKVVRTHGAFAFGHREPTKGGVIFLSKAATSSSLLIRCSSGKFPFALQPASGDLLVPAKST</sequence>
<dbReference type="KEGG" id="lbc:LACBIDRAFT_333870"/>
<dbReference type="AlphaFoldDB" id="B0DXC5"/>
<dbReference type="GeneID" id="6084218"/>
<gene>
    <name evidence="1" type="ORF">LACBIDRAFT_333870</name>
</gene>
<proteinExistence type="predicted"/>
<organism evidence="2">
    <name type="scientific">Laccaria bicolor (strain S238N-H82 / ATCC MYA-4686)</name>
    <name type="common">Bicoloured deceiver</name>
    <name type="synonym">Laccaria laccata var. bicolor</name>
    <dbReference type="NCBI Taxonomy" id="486041"/>
    <lineage>
        <taxon>Eukaryota</taxon>
        <taxon>Fungi</taxon>
        <taxon>Dikarya</taxon>
        <taxon>Basidiomycota</taxon>
        <taxon>Agaricomycotina</taxon>
        <taxon>Agaricomycetes</taxon>
        <taxon>Agaricomycetidae</taxon>
        <taxon>Agaricales</taxon>
        <taxon>Agaricineae</taxon>
        <taxon>Hydnangiaceae</taxon>
        <taxon>Laccaria</taxon>
    </lineage>
</organism>
<name>B0DXC5_LACBS</name>
<dbReference type="EMBL" id="DS547146">
    <property type="protein sequence ID" value="EDR00767.1"/>
    <property type="molecule type" value="Genomic_DNA"/>
</dbReference>
<dbReference type="Proteomes" id="UP000001194">
    <property type="component" value="Unassembled WGS sequence"/>
</dbReference>
<protein>
    <submittedName>
        <fullName evidence="1">Predicted protein</fullName>
    </submittedName>
</protein>
<dbReference type="InParanoid" id="B0DXC5"/>
<reference evidence="1 2" key="1">
    <citation type="journal article" date="2008" name="Nature">
        <title>The genome of Laccaria bicolor provides insights into mycorrhizal symbiosis.</title>
        <authorList>
            <person name="Martin F."/>
            <person name="Aerts A."/>
            <person name="Ahren D."/>
            <person name="Brun A."/>
            <person name="Danchin E.G.J."/>
            <person name="Duchaussoy F."/>
            <person name="Gibon J."/>
            <person name="Kohler A."/>
            <person name="Lindquist E."/>
            <person name="Pereda V."/>
            <person name="Salamov A."/>
            <person name="Shapiro H.J."/>
            <person name="Wuyts J."/>
            <person name="Blaudez D."/>
            <person name="Buee M."/>
            <person name="Brokstein P."/>
            <person name="Canbaeck B."/>
            <person name="Cohen D."/>
            <person name="Courty P.E."/>
            <person name="Coutinho P.M."/>
            <person name="Delaruelle C."/>
            <person name="Detter J.C."/>
            <person name="Deveau A."/>
            <person name="DiFazio S."/>
            <person name="Duplessis S."/>
            <person name="Fraissinet-Tachet L."/>
            <person name="Lucic E."/>
            <person name="Frey-Klett P."/>
            <person name="Fourrey C."/>
            <person name="Feussner I."/>
            <person name="Gay G."/>
            <person name="Grimwood J."/>
            <person name="Hoegger P.J."/>
            <person name="Jain P."/>
            <person name="Kilaru S."/>
            <person name="Labbe J."/>
            <person name="Lin Y.C."/>
            <person name="Legue V."/>
            <person name="Le Tacon F."/>
            <person name="Marmeisse R."/>
            <person name="Melayah D."/>
            <person name="Montanini B."/>
            <person name="Muratet M."/>
            <person name="Nehls U."/>
            <person name="Niculita-Hirzel H."/>
            <person name="Oudot-Le Secq M.P."/>
            <person name="Peter M."/>
            <person name="Quesneville H."/>
            <person name="Rajashekar B."/>
            <person name="Reich M."/>
            <person name="Rouhier N."/>
            <person name="Schmutz J."/>
            <person name="Yin T."/>
            <person name="Chalot M."/>
            <person name="Henrissat B."/>
            <person name="Kuees U."/>
            <person name="Lucas S."/>
            <person name="Van de Peer Y."/>
            <person name="Podila G.K."/>
            <person name="Polle A."/>
            <person name="Pukkila P.J."/>
            <person name="Richardson P.M."/>
            <person name="Rouze P."/>
            <person name="Sanders I.R."/>
            <person name="Stajich J.E."/>
            <person name="Tunlid A."/>
            <person name="Tuskan G."/>
            <person name="Grigoriev I.V."/>
        </authorList>
    </citation>
    <scope>NUCLEOTIDE SEQUENCE [LARGE SCALE GENOMIC DNA]</scope>
    <source>
        <strain evidence="2">S238N-H82 / ATCC MYA-4686</strain>
    </source>
</reference>